<organism evidence="2 3">
    <name type="scientific">Liparis tanakae</name>
    <name type="common">Tanaka's snailfish</name>
    <dbReference type="NCBI Taxonomy" id="230148"/>
    <lineage>
        <taxon>Eukaryota</taxon>
        <taxon>Metazoa</taxon>
        <taxon>Chordata</taxon>
        <taxon>Craniata</taxon>
        <taxon>Vertebrata</taxon>
        <taxon>Euteleostomi</taxon>
        <taxon>Actinopterygii</taxon>
        <taxon>Neopterygii</taxon>
        <taxon>Teleostei</taxon>
        <taxon>Neoteleostei</taxon>
        <taxon>Acanthomorphata</taxon>
        <taxon>Eupercaria</taxon>
        <taxon>Perciformes</taxon>
        <taxon>Cottioidei</taxon>
        <taxon>Cottales</taxon>
        <taxon>Liparidae</taxon>
        <taxon>Liparis</taxon>
    </lineage>
</organism>
<evidence type="ECO:0000256" key="1">
    <source>
        <dbReference type="SAM" id="Phobius"/>
    </source>
</evidence>
<comment type="caution">
    <text evidence="2">The sequence shown here is derived from an EMBL/GenBank/DDBJ whole genome shotgun (WGS) entry which is preliminary data.</text>
</comment>
<keyword evidence="1" id="KW-0812">Transmembrane</keyword>
<dbReference type="AlphaFoldDB" id="A0A4Z2JGC8"/>
<dbReference type="Proteomes" id="UP000314294">
    <property type="component" value="Unassembled WGS sequence"/>
</dbReference>
<evidence type="ECO:0000313" key="2">
    <source>
        <dbReference type="EMBL" id="TNN88698.1"/>
    </source>
</evidence>
<reference evidence="2 3" key="1">
    <citation type="submission" date="2019-03" db="EMBL/GenBank/DDBJ databases">
        <title>First draft genome of Liparis tanakae, snailfish: a comprehensive survey of snailfish specific genes.</title>
        <authorList>
            <person name="Kim W."/>
            <person name="Song I."/>
            <person name="Jeong J.-H."/>
            <person name="Kim D."/>
            <person name="Kim S."/>
            <person name="Ryu S."/>
            <person name="Song J.Y."/>
            <person name="Lee S.K."/>
        </authorList>
    </citation>
    <scope>NUCLEOTIDE SEQUENCE [LARGE SCALE GENOMIC DNA]</scope>
    <source>
        <tissue evidence="2">Muscle</tissue>
    </source>
</reference>
<keyword evidence="1" id="KW-0472">Membrane</keyword>
<gene>
    <name evidence="2" type="ORF">EYF80_001030</name>
</gene>
<keyword evidence="1" id="KW-1133">Transmembrane helix</keyword>
<evidence type="ECO:0000313" key="3">
    <source>
        <dbReference type="Proteomes" id="UP000314294"/>
    </source>
</evidence>
<sequence length="114" mass="11848">MLHKKKETDSQVWQLEADWTPSCLRAGGAALGAVFGALAGSSRGTTGVSTRLAVGAAAGALLGSLLVQGAGLQQEETEADNNSIFRAMRRSTVSWVVGLFSVSVGAVVERESER</sequence>
<dbReference type="EMBL" id="SRLO01000004">
    <property type="protein sequence ID" value="TNN88698.1"/>
    <property type="molecule type" value="Genomic_DNA"/>
</dbReference>
<accession>A0A4Z2JGC8</accession>
<keyword evidence="3" id="KW-1185">Reference proteome</keyword>
<proteinExistence type="predicted"/>
<name>A0A4Z2JGC8_9TELE</name>
<feature type="transmembrane region" description="Helical" evidence="1">
    <location>
        <begin position="92"/>
        <end position="108"/>
    </location>
</feature>
<protein>
    <submittedName>
        <fullName evidence="2">Uncharacterized protein</fullName>
    </submittedName>
</protein>